<keyword evidence="2" id="KW-1185">Reference proteome</keyword>
<protein>
    <submittedName>
        <fullName evidence="1">Uncharacterized protein</fullName>
    </submittedName>
</protein>
<proteinExistence type="predicted"/>
<sequence length="62" mass="6835">MNLPVGFLSGTARAVRPPHRKQNEFAGRLAPNAVVFLSGTARAVRPPHRKQNEFAGRLAPFR</sequence>
<dbReference type="AlphaFoldDB" id="A0A517MMB2"/>
<accession>A0A517MMB2</accession>
<reference evidence="1 2" key="1">
    <citation type="submission" date="2019-02" db="EMBL/GenBank/DDBJ databases">
        <title>Deep-cultivation of Planctomycetes and their phenomic and genomic characterization uncovers novel biology.</title>
        <authorList>
            <person name="Wiegand S."/>
            <person name="Jogler M."/>
            <person name="Boedeker C."/>
            <person name="Pinto D."/>
            <person name="Vollmers J."/>
            <person name="Rivas-Marin E."/>
            <person name="Kohn T."/>
            <person name="Peeters S.H."/>
            <person name="Heuer A."/>
            <person name="Rast P."/>
            <person name="Oberbeckmann S."/>
            <person name="Bunk B."/>
            <person name="Jeske O."/>
            <person name="Meyerdierks A."/>
            <person name="Storesund J.E."/>
            <person name="Kallscheuer N."/>
            <person name="Luecker S."/>
            <person name="Lage O.M."/>
            <person name="Pohl T."/>
            <person name="Merkel B.J."/>
            <person name="Hornburger P."/>
            <person name="Mueller R.-W."/>
            <person name="Bruemmer F."/>
            <person name="Labrenz M."/>
            <person name="Spormann A.M."/>
            <person name="Op den Camp H."/>
            <person name="Overmann J."/>
            <person name="Amann R."/>
            <person name="Jetten M.S.M."/>
            <person name="Mascher T."/>
            <person name="Medema M.H."/>
            <person name="Devos D.P."/>
            <person name="Kaster A.-K."/>
            <person name="Ovreas L."/>
            <person name="Rohde M."/>
            <person name="Galperin M.Y."/>
            <person name="Jogler C."/>
        </authorList>
    </citation>
    <scope>NUCLEOTIDE SEQUENCE [LARGE SCALE GENOMIC DNA]</scope>
    <source>
        <strain evidence="1 2">FF011L</strain>
    </source>
</reference>
<gene>
    <name evidence="1" type="ORF">FF011L_48370</name>
</gene>
<dbReference type="EMBL" id="CP036262">
    <property type="protein sequence ID" value="QDS96033.1"/>
    <property type="molecule type" value="Genomic_DNA"/>
</dbReference>
<dbReference type="Proteomes" id="UP000320672">
    <property type="component" value="Chromosome"/>
</dbReference>
<organism evidence="1 2">
    <name type="scientific">Roseimaritima multifibrata</name>
    <dbReference type="NCBI Taxonomy" id="1930274"/>
    <lineage>
        <taxon>Bacteria</taxon>
        <taxon>Pseudomonadati</taxon>
        <taxon>Planctomycetota</taxon>
        <taxon>Planctomycetia</taxon>
        <taxon>Pirellulales</taxon>
        <taxon>Pirellulaceae</taxon>
        <taxon>Roseimaritima</taxon>
    </lineage>
</organism>
<evidence type="ECO:0000313" key="1">
    <source>
        <dbReference type="EMBL" id="QDS96033.1"/>
    </source>
</evidence>
<evidence type="ECO:0000313" key="2">
    <source>
        <dbReference type="Proteomes" id="UP000320672"/>
    </source>
</evidence>
<name>A0A517MMB2_9BACT</name>
<dbReference type="KEGG" id="rml:FF011L_48370"/>